<protein>
    <submittedName>
        <fullName evidence="2">Uncharacterized protein</fullName>
    </submittedName>
</protein>
<dbReference type="WBParaSite" id="PDA_v2.g29383.t1">
    <property type="protein sequence ID" value="PDA_v2.g29383.t1"/>
    <property type="gene ID" value="PDA_v2.g29383"/>
</dbReference>
<evidence type="ECO:0000313" key="1">
    <source>
        <dbReference type="Proteomes" id="UP000887578"/>
    </source>
</evidence>
<organism evidence="1 2">
    <name type="scientific">Panagrolaimus davidi</name>
    <dbReference type="NCBI Taxonomy" id="227884"/>
    <lineage>
        <taxon>Eukaryota</taxon>
        <taxon>Metazoa</taxon>
        <taxon>Ecdysozoa</taxon>
        <taxon>Nematoda</taxon>
        <taxon>Chromadorea</taxon>
        <taxon>Rhabditida</taxon>
        <taxon>Tylenchina</taxon>
        <taxon>Panagrolaimomorpha</taxon>
        <taxon>Panagrolaimoidea</taxon>
        <taxon>Panagrolaimidae</taxon>
        <taxon>Panagrolaimus</taxon>
    </lineage>
</organism>
<sequence>MTEYTFKKPRPQYFSLPSDVIYRLWKSPVSSNGLQKLYQTCKYFFLKRKVLIVSSAQLDDKEVFSYLLDLSRKSQDLRINVKLPQKFLYWFDRDLYFYVKWNHVHNPNFKLLKNIYRCTVKEFFMTSGIISINEFKMLTMENTIQDFAKGSSALILDSDGKHCTIDVILQNLPNIIKFTYDDRFGYICGEILEKINQCLFWNNFLEFKLYLHRFDCTFDPTLLCNIIKKNVTKGCEIHFNESIPSAQYAFTSFRHVVNEMFKFGYKPVILLRLIFDYNHF</sequence>
<name>A0A914QCG5_9BILA</name>
<accession>A0A914QCG5</accession>
<dbReference type="Proteomes" id="UP000887578">
    <property type="component" value="Unplaced"/>
</dbReference>
<proteinExistence type="predicted"/>
<evidence type="ECO:0000313" key="2">
    <source>
        <dbReference type="WBParaSite" id="PDA_v2.g29383.t1"/>
    </source>
</evidence>
<reference evidence="2" key="1">
    <citation type="submission" date="2022-11" db="UniProtKB">
        <authorList>
            <consortium name="WormBaseParasite"/>
        </authorList>
    </citation>
    <scope>IDENTIFICATION</scope>
</reference>
<dbReference type="AlphaFoldDB" id="A0A914QCG5"/>
<keyword evidence="1" id="KW-1185">Reference proteome</keyword>